<dbReference type="PANTHER" id="PTHR14218:SF15">
    <property type="entry name" value="TRIPEPTIDYL-PEPTIDASE 1"/>
    <property type="match status" value="1"/>
</dbReference>
<dbReference type="Gene3D" id="3.40.50.200">
    <property type="entry name" value="Peptidase S8/S53 domain"/>
    <property type="match status" value="1"/>
</dbReference>
<evidence type="ECO:0000259" key="1">
    <source>
        <dbReference type="PROSITE" id="PS51695"/>
    </source>
</evidence>
<dbReference type="CDD" id="cd04056">
    <property type="entry name" value="Peptidases_S53"/>
    <property type="match status" value="1"/>
</dbReference>
<organism evidence="2 3">
    <name type="scientific">Candidatus Mycobacterium wuenschmannii</name>
    <dbReference type="NCBI Taxonomy" id="3027808"/>
    <lineage>
        <taxon>Bacteria</taxon>
        <taxon>Bacillati</taxon>
        <taxon>Actinomycetota</taxon>
        <taxon>Actinomycetes</taxon>
        <taxon>Mycobacteriales</taxon>
        <taxon>Mycobacteriaceae</taxon>
        <taxon>Mycobacterium</taxon>
    </lineage>
</organism>
<dbReference type="InterPro" id="IPR036852">
    <property type="entry name" value="Peptidase_S8/S53_dom_sf"/>
</dbReference>
<evidence type="ECO:0000313" key="2">
    <source>
        <dbReference type="EMBL" id="WIM89099.1"/>
    </source>
</evidence>
<keyword evidence="2" id="KW-0378">Hydrolase</keyword>
<dbReference type="InterPro" id="IPR030400">
    <property type="entry name" value="Sedolisin_dom"/>
</dbReference>
<sequence>MGLRLVALFAVAYLALALGAGPGRAGHQTLIGGPMAWLLGASKDLGPAHQDRISLAAALHRADRPDALIGWAQGHHLGLQWQPGADWAYIDGTPADLGSAFSVAIHDFRSRSGQVFYAAAQQPSIPAALTGEVSELGSILGYQLMHRAQPPNIPLDVPRGGLRPPALLRTYNAEPLAQAGFTGKGQTVVFFEIDGFKQVDLDRWADKLGSPRFTPELIGGQPGKVLGETEMDLEVVHAIAPDARLVVVNALAFGGSTSYAQAGQMYQLADRQFPGAVWSTSLGIGCDRMATAADLAPVESAVQIAESHGTSAFMSSGDSGGLECAEFNGDWSTPPGENDQGVNAVGSVPAMTDVGGTTLSTDANGVWVSEASWFDSPMSQGTGGGVSRLFSRPSWQSTVSSAWDATHRLTPDVAADADPYSGVSILVDGQWMAGGGTSQAAPIWAALTVLVNQFLTTNGGQPVGNINPVLYQVAAGAAKPAFHDVVMGGNAVHIAVPGYDLVTGLGTPDTDNLAHDILDIQQGVRR</sequence>
<dbReference type="EMBL" id="CP126981">
    <property type="protein sequence ID" value="WIM89099.1"/>
    <property type="molecule type" value="Genomic_DNA"/>
</dbReference>
<evidence type="ECO:0000313" key="3">
    <source>
        <dbReference type="Proteomes" id="UP001236585"/>
    </source>
</evidence>
<dbReference type="GO" id="GO:0016787">
    <property type="term" value="F:hydrolase activity"/>
    <property type="evidence" value="ECO:0007669"/>
    <property type="project" value="UniProtKB-KW"/>
</dbReference>
<keyword evidence="3" id="KW-1185">Reference proteome</keyword>
<proteinExistence type="predicted"/>
<dbReference type="PROSITE" id="PS51695">
    <property type="entry name" value="SEDOLISIN"/>
    <property type="match status" value="1"/>
</dbReference>
<dbReference type="SUPFAM" id="SSF52743">
    <property type="entry name" value="Subtilisin-like"/>
    <property type="match status" value="1"/>
</dbReference>
<dbReference type="EC" id="3.4.-.-" evidence="2"/>
<dbReference type="RefSeq" id="WP_285189685.1">
    <property type="nucleotide sequence ID" value="NZ_CP126981.1"/>
</dbReference>
<dbReference type="SUPFAM" id="SSF54897">
    <property type="entry name" value="Protease propeptides/inhibitors"/>
    <property type="match status" value="1"/>
</dbReference>
<feature type="domain" description="Peptidase S53" evidence="1">
    <location>
        <begin position="161"/>
        <end position="520"/>
    </location>
</feature>
<reference evidence="2 3" key="1">
    <citation type="journal article" date="2023" name="Microbiol. Resour. Announc.">
        <title>Complete Genome Sequence of Mycobacterium wuenschmanii, a novel Nontuberculous Mycobacterium Isolated from a captive population of Amazon Milk Frogs.</title>
        <authorList>
            <person name="Hicks J."/>
            <person name="Zeineldin M."/>
            <person name="Ward H."/>
            <person name="Wuenschmann A."/>
            <person name="Camp P."/>
            <person name="Farrell D."/>
            <person name="Lehman K."/>
            <person name="Thacker T."/>
            <person name="Cuthbert E."/>
        </authorList>
    </citation>
    <scope>NUCLEOTIDE SEQUENCE [LARGE SCALE GENOMIC DNA]</scope>
    <source>
        <strain evidence="2 3">Wuenschmanii</strain>
    </source>
</reference>
<protein>
    <submittedName>
        <fullName evidence="2">S53 family peptidase</fullName>
        <ecNumber evidence="2">3.4.-.-</ecNumber>
    </submittedName>
</protein>
<accession>A0ABY8W259</accession>
<dbReference type="PANTHER" id="PTHR14218">
    <property type="entry name" value="PROTEASE S8 TRIPEPTIDYL PEPTIDASE I CLN2"/>
    <property type="match status" value="1"/>
</dbReference>
<gene>
    <name evidence="2" type="ORF">PT015_06440</name>
</gene>
<name>A0ABY8W259_9MYCO</name>
<dbReference type="Proteomes" id="UP001236585">
    <property type="component" value="Chromosome"/>
</dbReference>
<dbReference type="InterPro" id="IPR050819">
    <property type="entry name" value="Tripeptidyl-peptidase_I"/>
</dbReference>